<comment type="similarity">
    <text evidence="1">Belongs to the PDCD5 family.</text>
</comment>
<evidence type="ECO:0000256" key="1">
    <source>
        <dbReference type="ARBA" id="ARBA00010490"/>
    </source>
</evidence>
<dbReference type="EMBL" id="LRBP01000025">
    <property type="protein sequence ID" value="OII72048.1"/>
    <property type="molecule type" value="Genomic_DNA"/>
</dbReference>
<comment type="caution">
    <text evidence="3">The sequence shown here is derived from an EMBL/GenBank/DDBJ whole genome shotgun (WGS) entry which is preliminary data.</text>
</comment>
<dbReference type="PANTHER" id="PTHR10840">
    <property type="entry name" value="PROGRAMMED CELL DEATH PROTEIN 5"/>
    <property type="match status" value="1"/>
</dbReference>
<keyword evidence="4" id="KW-1185">Reference proteome</keyword>
<dbReference type="Gene3D" id="1.10.8.140">
    <property type="entry name" value="PDCD5-like"/>
    <property type="match status" value="1"/>
</dbReference>
<dbReference type="RefSeq" id="XP_028873620.1">
    <property type="nucleotide sequence ID" value="XM_029018393.1"/>
</dbReference>
<dbReference type="GO" id="GO:0003677">
    <property type="term" value="F:DNA binding"/>
    <property type="evidence" value="ECO:0007669"/>
    <property type="project" value="UniProtKB-KW"/>
</dbReference>
<dbReference type="GO" id="GO:0005634">
    <property type="term" value="C:nucleus"/>
    <property type="evidence" value="ECO:0007669"/>
    <property type="project" value="TreeGrafter"/>
</dbReference>
<dbReference type="GO" id="GO:0005829">
    <property type="term" value="C:cytosol"/>
    <property type="evidence" value="ECO:0007669"/>
    <property type="project" value="TreeGrafter"/>
</dbReference>
<dbReference type="VEuPathDB" id="CryptoDB:cubi_01381"/>
<evidence type="ECO:0000313" key="3">
    <source>
        <dbReference type="EMBL" id="OII72048.1"/>
    </source>
</evidence>
<dbReference type="OrthoDB" id="10252486at2759"/>
<dbReference type="PANTHER" id="PTHR10840:SF0">
    <property type="entry name" value="PROGRAMMED CELL DEATH PROTEIN 5"/>
    <property type="match status" value="1"/>
</dbReference>
<dbReference type="InterPro" id="IPR002836">
    <property type="entry name" value="PDCD5-like"/>
</dbReference>
<evidence type="ECO:0000313" key="4">
    <source>
        <dbReference type="Proteomes" id="UP000186176"/>
    </source>
</evidence>
<organism evidence="3 4">
    <name type="scientific">Cryptosporidium ubiquitum</name>
    <dbReference type="NCBI Taxonomy" id="857276"/>
    <lineage>
        <taxon>Eukaryota</taxon>
        <taxon>Sar</taxon>
        <taxon>Alveolata</taxon>
        <taxon>Apicomplexa</taxon>
        <taxon>Conoidasida</taxon>
        <taxon>Coccidia</taxon>
        <taxon>Eucoccidiorida</taxon>
        <taxon>Eimeriorina</taxon>
        <taxon>Cryptosporidiidae</taxon>
        <taxon>Cryptosporidium</taxon>
    </lineage>
</organism>
<reference evidence="3 4" key="1">
    <citation type="submission" date="2016-10" db="EMBL/GenBank/DDBJ databases">
        <title>Reductive evolution of mitochondrial metabolism and differential evolution of invasion-related proteins in Cryptosporidium.</title>
        <authorList>
            <person name="Liu S."/>
            <person name="Roellig D.M."/>
            <person name="Guo Y."/>
            <person name="Li N."/>
            <person name="Frace M.A."/>
            <person name="Tang K."/>
            <person name="Zhang L."/>
            <person name="Feng Y."/>
            <person name="Xiao L."/>
        </authorList>
    </citation>
    <scope>NUCLEOTIDE SEQUENCE [LARGE SCALE GENOMIC DNA]</scope>
    <source>
        <strain evidence="3">39726</strain>
    </source>
</reference>
<sequence>MNIKDPNEFNFRQKGNNNANEMDSKELNQKVESQKRIVEEQRRGALRAILENNAIERLNRIALVKPEKVVQIEDYILRTARNQGFSPYRKMQEKELVDMISIMNEITEKNNSKIKIYRKGVFDDEDEEFYS</sequence>
<keyword evidence="3" id="KW-0238">DNA-binding</keyword>
<dbReference type="PIRSF" id="PIRSF015730">
    <property type="entry name" value="TFAR19"/>
    <property type="match status" value="1"/>
</dbReference>
<feature type="compositionally biased region" description="Basic and acidic residues" evidence="2">
    <location>
        <begin position="22"/>
        <end position="32"/>
    </location>
</feature>
<evidence type="ECO:0000256" key="2">
    <source>
        <dbReference type="SAM" id="MobiDB-lite"/>
    </source>
</evidence>
<feature type="region of interest" description="Disordered" evidence="2">
    <location>
        <begin position="1"/>
        <end position="32"/>
    </location>
</feature>
<gene>
    <name evidence="3" type="ORF">cubi_01381</name>
</gene>
<name>A0A1J4MCT0_9CRYT</name>
<proteinExistence type="inferred from homology"/>
<dbReference type="Proteomes" id="UP000186176">
    <property type="component" value="Unassembled WGS sequence"/>
</dbReference>
<dbReference type="AlphaFoldDB" id="A0A1J4MCT0"/>
<dbReference type="GeneID" id="39978172"/>
<dbReference type="InterPro" id="IPR036883">
    <property type="entry name" value="PDCD5-like_sf"/>
</dbReference>
<accession>A0A1J4MCT0</accession>
<protein>
    <submittedName>
        <fullName evidence="3">Double-stranded DNA-binding related protein</fullName>
    </submittedName>
</protein>
<dbReference type="SUPFAM" id="SSF46950">
    <property type="entry name" value="Double-stranded DNA-binding domain"/>
    <property type="match status" value="1"/>
</dbReference>
<dbReference type="Pfam" id="PF01984">
    <property type="entry name" value="dsDNA_bind"/>
    <property type="match status" value="1"/>
</dbReference>